<dbReference type="InterPro" id="IPR052526">
    <property type="entry name" value="HTH-type_Bedaq_tolerance"/>
</dbReference>
<gene>
    <name evidence="5" type="ORF">CryarDRAFT_0894</name>
</gene>
<dbReference type="SUPFAM" id="SSF46785">
    <property type="entry name" value="Winged helix' DNA-binding domain"/>
    <property type="match status" value="1"/>
</dbReference>
<feature type="domain" description="HTH marR-type" evidence="4">
    <location>
        <begin position="1"/>
        <end position="142"/>
    </location>
</feature>
<dbReference type="InterPro" id="IPR036388">
    <property type="entry name" value="WH-like_DNA-bd_sf"/>
</dbReference>
<sequence length="160" mass="17050">MASQEACAQLLDQLPAIGEIKRQFHRVVPAVGTNNVGAAGAIPTLGVLAADGEQRASDLAERLRVDLSVISRQVAALIEAGLIARATDPADRRVHRLAITDAGVETLRVHRAQMVELISRGLEDWSDDDVVRFAGGLRRFADSVADATTRTRLPAAPIAV</sequence>
<dbReference type="GO" id="GO:0003700">
    <property type="term" value="F:DNA-binding transcription factor activity"/>
    <property type="evidence" value="ECO:0007669"/>
    <property type="project" value="InterPro"/>
</dbReference>
<dbReference type="InterPro" id="IPR000835">
    <property type="entry name" value="HTH_MarR-typ"/>
</dbReference>
<dbReference type="GO" id="GO:0003677">
    <property type="term" value="F:DNA binding"/>
    <property type="evidence" value="ECO:0007669"/>
    <property type="project" value="UniProtKB-KW"/>
</dbReference>
<dbReference type="PANTHER" id="PTHR39515:SF2">
    <property type="entry name" value="HTH-TYPE TRANSCRIPTIONAL REGULATOR RV0880"/>
    <property type="match status" value="1"/>
</dbReference>
<keyword evidence="1" id="KW-0805">Transcription regulation</keyword>
<dbReference type="Pfam" id="PF01047">
    <property type="entry name" value="MarR"/>
    <property type="match status" value="1"/>
</dbReference>
<dbReference type="InterPro" id="IPR011991">
    <property type="entry name" value="ArsR-like_HTH"/>
</dbReference>
<dbReference type="PROSITE" id="PS01117">
    <property type="entry name" value="HTH_MARR_1"/>
    <property type="match status" value="1"/>
</dbReference>
<comment type="caution">
    <text evidence="5">The sequence shown here is derived from an EMBL/GenBank/DDBJ whole genome shotgun (WGS) entry which is preliminary data.</text>
</comment>
<dbReference type="EMBL" id="JFBT01000001">
    <property type="protein sequence ID" value="EXG79848.1"/>
    <property type="molecule type" value="Genomic_DNA"/>
</dbReference>
<evidence type="ECO:0000259" key="4">
    <source>
        <dbReference type="PROSITE" id="PS50995"/>
    </source>
</evidence>
<dbReference type="SMART" id="SM00347">
    <property type="entry name" value="HTH_MARR"/>
    <property type="match status" value="1"/>
</dbReference>
<evidence type="ECO:0000256" key="3">
    <source>
        <dbReference type="ARBA" id="ARBA00023163"/>
    </source>
</evidence>
<dbReference type="AlphaFoldDB" id="A0A010YXE8"/>
<keyword evidence="3" id="KW-0804">Transcription</keyword>
<dbReference type="HOGENOM" id="CLU_083287_15_0_11"/>
<protein>
    <submittedName>
        <fullName evidence="5">Transcriptional regulator</fullName>
    </submittedName>
</protein>
<evidence type="ECO:0000256" key="1">
    <source>
        <dbReference type="ARBA" id="ARBA00023015"/>
    </source>
</evidence>
<dbReference type="CDD" id="cd00090">
    <property type="entry name" value="HTH_ARSR"/>
    <property type="match status" value="1"/>
</dbReference>
<dbReference type="Proteomes" id="UP000021053">
    <property type="component" value="Unassembled WGS sequence"/>
</dbReference>
<accession>A0A010YXE8</accession>
<keyword evidence="6" id="KW-1185">Reference proteome</keyword>
<evidence type="ECO:0000256" key="2">
    <source>
        <dbReference type="ARBA" id="ARBA00023125"/>
    </source>
</evidence>
<dbReference type="Gene3D" id="1.10.10.10">
    <property type="entry name" value="Winged helix-like DNA-binding domain superfamily/Winged helix DNA-binding domain"/>
    <property type="match status" value="1"/>
</dbReference>
<proteinExistence type="predicted"/>
<evidence type="ECO:0000313" key="5">
    <source>
        <dbReference type="EMBL" id="EXG79848.1"/>
    </source>
</evidence>
<dbReference type="PANTHER" id="PTHR39515">
    <property type="entry name" value="CONSERVED PROTEIN"/>
    <property type="match status" value="1"/>
</dbReference>
<dbReference type="InterPro" id="IPR036390">
    <property type="entry name" value="WH_DNA-bd_sf"/>
</dbReference>
<dbReference type="PRINTS" id="PR00598">
    <property type="entry name" value="HTHMARR"/>
</dbReference>
<organism evidence="5 6">
    <name type="scientific">Cryptosporangium arvum DSM 44712</name>
    <dbReference type="NCBI Taxonomy" id="927661"/>
    <lineage>
        <taxon>Bacteria</taxon>
        <taxon>Bacillati</taxon>
        <taxon>Actinomycetota</taxon>
        <taxon>Actinomycetes</taxon>
        <taxon>Cryptosporangiales</taxon>
        <taxon>Cryptosporangiaceae</taxon>
        <taxon>Cryptosporangium</taxon>
    </lineage>
</organism>
<name>A0A010YXE8_9ACTN</name>
<keyword evidence="2" id="KW-0238">DNA-binding</keyword>
<evidence type="ECO:0000313" key="6">
    <source>
        <dbReference type="Proteomes" id="UP000021053"/>
    </source>
</evidence>
<reference evidence="5 6" key="1">
    <citation type="submission" date="2013-07" db="EMBL/GenBank/DDBJ databases">
        <authorList>
            <consortium name="DOE Joint Genome Institute"/>
            <person name="Eisen J."/>
            <person name="Huntemann M."/>
            <person name="Han J."/>
            <person name="Chen A."/>
            <person name="Kyrpides N."/>
            <person name="Mavromatis K."/>
            <person name="Markowitz V."/>
            <person name="Palaniappan K."/>
            <person name="Ivanova N."/>
            <person name="Schaumberg A."/>
            <person name="Pati A."/>
            <person name="Liolios K."/>
            <person name="Nordberg H.P."/>
            <person name="Cantor M.N."/>
            <person name="Hua S.X."/>
            <person name="Woyke T."/>
        </authorList>
    </citation>
    <scope>NUCLEOTIDE SEQUENCE [LARGE SCALE GENOMIC DNA]</scope>
    <source>
        <strain evidence="5 6">DSM 44712</strain>
    </source>
</reference>
<dbReference type="OrthoDB" id="3778086at2"/>
<dbReference type="InterPro" id="IPR023187">
    <property type="entry name" value="Tscrpt_reg_MarR-type_CS"/>
</dbReference>
<dbReference type="PROSITE" id="PS50995">
    <property type="entry name" value="HTH_MARR_2"/>
    <property type="match status" value="1"/>
</dbReference>
<dbReference type="RefSeq" id="WP_051569728.1">
    <property type="nucleotide sequence ID" value="NZ_KK073874.1"/>
</dbReference>